<dbReference type="AlphaFoldDB" id="A0A9P0I2Y8"/>
<protein>
    <submittedName>
        <fullName evidence="1">Uncharacterized protein</fullName>
    </submittedName>
</protein>
<name>A0A9P0I2Y8_SPOLI</name>
<gene>
    <name evidence="1" type="ORF">SPLIT_LOCUS4593</name>
</gene>
<organism evidence="1 2">
    <name type="scientific">Spodoptera littoralis</name>
    <name type="common">Egyptian cotton leafworm</name>
    <dbReference type="NCBI Taxonomy" id="7109"/>
    <lineage>
        <taxon>Eukaryota</taxon>
        <taxon>Metazoa</taxon>
        <taxon>Ecdysozoa</taxon>
        <taxon>Arthropoda</taxon>
        <taxon>Hexapoda</taxon>
        <taxon>Insecta</taxon>
        <taxon>Pterygota</taxon>
        <taxon>Neoptera</taxon>
        <taxon>Endopterygota</taxon>
        <taxon>Lepidoptera</taxon>
        <taxon>Glossata</taxon>
        <taxon>Ditrysia</taxon>
        <taxon>Noctuoidea</taxon>
        <taxon>Noctuidae</taxon>
        <taxon>Amphipyrinae</taxon>
        <taxon>Spodoptera</taxon>
    </lineage>
</organism>
<dbReference type="EMBL" id="LR824550">
    <property type="protein sequence ID" value="CAH1639236.1"/>
    <property type="molecule type" value="Genomic_DNA"/>
</dbReference>
<sequence>MSTVWVLAELKDVRDPNTMFPQKVMVRVFRRGHDETTWVPGNIVNLCDEGQAPQRARILFVSKNRKLVLNKKELSGMQEIYMREVVKRCLRTISDLRRNSQTYCLHVEDLPNSTGEVPSIPDLIINRCTGQTSTSNSDCSDSSDDDRISSNVIMNERRRQLPNRFVPQPVVNGSGPAPLPIANGAAHQPIFNINRPAASHPIVANGAAPHPLANGVAPQPISNRHAVPHPMANGVAPQPISNRHAVPHQMSNGVAPQPICYRQALPHPMANGVAPQPICYRQASPHPMANGVAPQPIYNRYAAPHQMASGAAPQPIFNRHAAPHPIANEAAVRPMANGAAIQPIFNRQAGSPNGQWSCASTEI</sequence>
<evidence type="ECO:0000313" key="2">
    <source>
        <dbReference type="Proteomes" id="UP001153321"/>
    </source>
</evidence>
<accession>A0A9P0I2Y8</accession>
<dbReference type="Proteomes" id="UP001153321">
    <property type="component" value="Chromosome 19"/>
</dbReference>
<evidence type="ECO:0000313" key="1">
    <source>
        <dbReference type="EMBL" id="CAH1639236.1"/>
    </source>
</evidence>
<proteinExistence type="predicted"/>
<reference evidence="1" key="1">
    <citation type="submission" date="2022-02" db="EMBL/GenBank/DDBJ databases">
        <authorList>
            <person name="King R."/>
        </authorList>
    </citation>
    <scope>NUCLEOTIDE SEQUENCE</scope>
</reference>
<keyword evidence="2" id="KW-1185">Reference proteome</keyword>